<accession>A0A8H7PYS3</accession>
<sequence>MLLWQQQLKKYLLECSVVKPLHVIKEVQKSFALVHFASEADAATFYHIYCREKNPTMLISHFNPVFKSKFEVQPRFASSTGVFCRCLRSKNALSIPDESDVDVEHAK</sequence>
<name>A0A8H7PYS3_MORIS</name>
<dbReference type="OrthoDB" id="2282478at2759"/>
<protein>
    <submittedName>
        <fullName evidence="1">Uncharacterized protein</fullName>
    </submittedName>
</protein>
<evidence type="ECO:0000313" key="1">
    <source>
        <dbReference type="EMBL" id="KAG2183179.1"/>
    </source>
</evidence>
<reference evidence="1" key="1">
    <citation type="submission" date="2020-12" db="EMBL/GenBank/DDBJ databases">
        <title>Metabolic potential, ecology and presence of endohyphal bacteria is reflected in genomic diversity of Mucoromycotina.</title>
        <authorList>
            <person name="Muszewska A."/>
            <person name="Okrasinska A."/>
            <person name="Steczkiewicz K."/>
            <person name="Drgas O."/>
            <person name="Orlowska M."/>
            <person name="Perlinska-Lenart U."/>
            <person name="Aleksandrzak-Piekarczyk T."/>
            <person name="Szatraj K."/>
            <person name="Zielenkiewicz U."/>
            <person name="Pilsyk S."/>
            <person name="Malc E."/>
            <person name="Mieczkowski P."/>
            <person name="Kruszewska J.S."/>
            <person name="Biernat P."/>
            <person name="Pawlowska J."/>
        </authorList>
    </citation>
    <scope>NUCLEOTIDE SEQUENCE</scope>
    <source>
        <strain evidence="1">WA0000067209</strain>
    </source>
</reference>
<dbReference type="Proteomes" id="UP000654370">
    <property type="component" value="Unassembled WGS sequence"/>
</dbReference>
<organism evidence="1 2">
    <name type="scientific">Mortierella isabellina</name>
    <name type="common">Filamentous fungus</name>
    <name type="synonym">Umbelopsis isabellina</name>
    <dbReference type="NCBI Taxonomy" id="91625"/>
    <lineage>
        <taxon>Eukaryota</taxon>
        <taxon>Fungi</taxon>
        <taxon>Fungi incertae sedis</taxon>
        <taxon>Mucoromycota</taxon>
        <taxon>Mucoromycotina</taxon>
        <taxon>Umbelopsidomycetes</taxon>
        <taxon>Umbelopsidales</taxon>
        <taxon>Umbelopsidaceae</taxon>
        <taxon>Umbelopsis</taxon>
    </lineage>
</organism>
<keyword evidence="2" id="KW-1185">Reference proteome</keyword>
<proteinExistence type="predicted"/>
<evidence type="ECO:0000313" key="2">
    <source>
        <dbReference type="Proteomes" id="UP000654370"/>
    </source>
</evidence>
<comment type="caution">
    <text evidence="1">The sequence shown here is derived from an EMBL/GenBank/DDBJ whole genome shotgun (WGS) entry which is preliminary data.</text>
</comment>
<dbReference type="EMBL" id="JAEPQZ010000003">
    <property type="protein sequence ID" value="KAG2183179.1"/>
    <property type="molecule type" value="Genomic_DNA"/>
</dbReference>
<dbReference type="AlphaFoldDB" id="A0A8H7PYS3"/>
<gene>
    <name evidence="1" type="ORF">INT43_006174</name>
</gene>
<feature type="non-terminal residue" evidence="1">
    <location>
        <position position="1"/>
    </location>
</feature>